<dbReference type="GeneID" id="92377220"/>
<dbReference type="PANTHER" id="PTHR22545:SF0">
    <property type="entry name" value="CENTROSOMAL PROTEIN OF 95 KDA"/>
    <property type="match status" value="1"/>
</dbReference>
<dbReference type="GO" id="GO:0000922">
    <property type="term" value="C:spindle pole"/>
    <property type="evidence" value="ECO:0007669"/>
    <property type="project" value="InterPro"/>
</dbReference>
<protein>
    <submittedName>
        <fullName evidence="3">Uncharacterized protein</fullName>
    </submittedName>
</protein>
<dbReference type="RefSeq" id="XP_067082312.1">
    <property type="nucleotide sequence ID" value="XM_067226211.1"/>
</dbReference>
<proteinExistence type="predicted"/>
<dbReference type="GO" id="GO:0005813">
    <property type="term" value="C:centrosome"/>
    <property type="evidence" value="ECO:0007669"/>
    <property type="project" value="InterPro"/>
</dbReference>
<keyword evidence="4" id="KW-1185">Reference proteome</keyword>
<dbReference type="SMR" id="A0A1G4IH03"/>
<keyword evidence="1" id="KW-0175">Coiled coil</keyword>
<reference evidence="3" key="1">
    <citation type="submission" date="2016-09" db="EMBL/GenBank/DDBJ databases">
        <authorList>
            <person name="Hebert L."/>
            <person name="Moumen B."/>
        </authorList>
    </citation>
    <scope>NUCLEOTIDE SEQUENCE [LARGE SCALE GENOMIC DNA]</scope>
    <source>
        <strain evidence="3">OVI</strain>
    </source>
</reference>
<dbReference type="VEuPathDB" id="TriTrypDB:TEOVI_000328000"/>
<evidence type="ECO:0000313" key="3">
    <source>
        <dbReference type="EMBL" id="SCU71699.1"/>
    </source>
</evidence>
<accession>A0A1G4IH03</accession>
<feature type="compositionally biased region" description="Low complexity" evidence="2">
    <location>
        <begin position="332"/>
        <end position="341"/>
    </location>
</feature>
<evidence type="ECO:0000256" key="1">
    <source>
        <dbReference type="SAM" id="Coils"/>
    </source>
</evidence>
<dbReference type="Proteomes" id="UP000195570">
    <property type="component" value="Unassembled WGS sequence"/>
</dbReference>
<dbReference type="EMBL" id="CZPT02001698">
    <property type="protein sequence ID" value="SCU71699.1"/>
    <property type="molecule type" value="Genomic_DNA"/>
</dbReference>
<dbReference type="AlphaFoldDB" id="A0A1G4IH03"/>
<evidence type="ECO:0000313" key="4">
    <source>
        <dbReference type="Proteomes" id="UP000195570"/>
    </source>
</evidence>
<name>A0A1G4IH03_TRYEQ</name>
<dbReference type="InterPro" id="IPR026619">
    <property type="entry name" value="CEP95"/>
</dbReference>
<gene>
    <name evidence="3" type="ORF">TEOVI_000328000</name>
</gene>
<dbReference type="PANTHER" id="PTHR22545">
    <property type="entry name" value="CENTROSOMAL PROTEIN OF 95 KDA"/>
    <property type="match status" value="1"/>
</dbReference>
<feature type="region of interest" description="Disordered" evidence="2">
    <location>
        <begin position="243"/>
        <end position="274"/>
    </location>
</feature>
<feature type="region of interest" description="Disordered" evidence="2">
    <location>
        <begin position="329"/>
        <end position="349"/>
    </location>
</feature>
<organism evidence="3 4">
    <name type="scientific">Trypanosoma equiperdum</name>
    <dbReference type="NCBI Taxonomy" id="5694"/>
    <lineage>
        <taxon>Eukaryota</taxon>
        <taxon>Discoba</taxon>
        <taxon>Euglenozoa</taxon>
        <taxon>Kinetoplastea</taxon>
        <taxon>Metakinetoplastina</taxon>
        <taxon>Trypanosomatida</taxon>
        <taxon>Trypanosomatidae</taxon>
        <taxon>Trypanosoma</taxon>
    </lineage>
</organism>
<sequence length="534" mass="60743">MEFPQVTCDDVNALVQMCSIPHETAITSLKQCSSSLFVLLYQRLFNCTIVGIESSPYTVEQKKWNVKCVLNELCAKCGMNVEGIDAEKIVQLNEEHISRLIALFLEIANRMSIHTGAGRGALPVGAGLTAPTPFPAAALRPKLAEVPRDPAEDGTWYPPAAATHVLPTHLMRPVHAAEGHMRAAVQAYLHHNESSYRGHHDSAQLGDAVDSAHEKHKDNHDSMRSGRKFYADVVEAEMSVSDVANSGDDDKATLLDEEDDGGSGGSFVNTEEKEIPTSQLVEVWSAQVIPPKRHIGMGDSPDLTELRGQLTAMDKCLRRGEQRRVRLRHQQRQQSAAQNQRGHMDPVSDGVSAQMWRDRRAIASAFLPHGLNVDTIKGNKFYEKQPRRMIDYERRNEKIEMLRSVRFIDELEREVGRKMVQQHRDTTMKLREEVKAALERDRQEVLERRRLIREEDQKYRNAYTAILTAASNDLRMTKVLMLERMQHLAQQHALSLRESRRMCQLLKRESKERVRHDLLRYASAVTEWQSHFVI</sequence>
<evidence type="ECO:0000256" key="2">
    <source>
        <dbReference type="SAM" id="MobiDB-lite"/>
    </source>
</evidence>
<comment type="caution">
    <text evidence="3">The sequence shown here is derived from an EMBL/GenBank/DDBJ whole genome shotgun (WGS) entry which is preliminary data.</text>
</comment>
<feature type="coiled-coil region" evidence="1">
    <location>
        <begin position="420"/>
        <end position="455"/>
    </location>
</feature>